<dbReference type="AlphaFoldDB" id="A0A1I8A538"/>
<proteinExistence type="predicted"/>
<keyword evidence="1" id="KW-1185">Reference proteome</keyword>
<sequence length="129" mass="14570">MRPMPAAQQDAWFFGHFGLKIRSLEIQRRRTCLANDTVPTTERFNSYSEFCTNMWWRSSDRGTGALKECITPRDVLNVTFGASSTLLRSLSATSENLMGRLNNRDVPHQTDRLEGESSDELTADLLALA</sequence>
<protein>
    <submittedName>
        <fullName evidence="2">Uncharacterized protein</fullName>
    </submittedName>
</protein>
<evidence type="ECO:0000313" key="2">
    <source>
        <dbReference type="WBParaSite" id="L893_g32660.t1"/>
    </source>
</evidence>
<accession>A0A1I8A538</accession>
<name>A0A1I8A538_9BILA</name>
<reference evidence="2" key="1">
    <citation type="submission" date="2016-11" db="UniProtKB">
        <authorList>
            <consortium name="WormBaseParasite"/>
        </authorList>
    </citation>
    <scope>IDENTIFICATION</scope>
</reference>
<evidence type="ECO:0000313" key="1">
    <source>
        <dbReference type="Proteomes" id="UP000095287"/>
    </source>
</evidence>
<organism evidence="1 2">
    <name type="scientific">Steinernema glaseri</name>
    <dbReference type="NCBI Taxonomy" id="37863"/>
    <lineage>
        <taxon>Eukaryota</taxon>
        <taxon>Metazoa</taxon>
        <taxon>Ecdysozoa</taxon>
        <taxon>Nematoda</taxon>
        <taxon>Chromadorea</taxon>
        <taxon>Rhabditida</taxon>
        <taxon>Tylenchina</taxon>
        <taxon>Panagrolaimomorpha</taxon>
        <taxon>Strongyloidoidea</taxon>
        <taxon>Steinernematidae</taxon>
        <taxon>Steinernema</taxon>
    </lineage>
</organism>
<dbReference type="Proteomes" id="UP000095287">
    <property type="component" value="Unplaced"/>
</dbReference>
<dbReference type="WBParaSite" id="L893_g32660.t1">
    <property type="protein sequence ID" value="L893_g32660.t1"/>
    <property type="gene ID" value="L893_g32660"/>
</dbReference>